<feature type="chain" id="PRO_5039137084" evidence="1">
    <location>
        <begin position="25"/>
        <end position="534"/>
    </location>
</feature>
<feature type="signal peptide" evidence="1">
    <location>
        <begin position="1"/>
        <end position="24"/>
    </location>
</feature>
<dbReference type="GO" id="GO:1904680">
    <property type="term" value="F:peptide transmembrane transporter activity"/>
    <property type="evidence" value="ECO:0007669"/>
    <property type="project" value="TreeGrafter"/>
</dbReference>
<evidence type="ECO:0000313" key="4">
    <source>
        <dbReference type="Proteomes" id="UP000611640"/>
    </source>
</evidence>
<protein>
    <submittedName>
        <fullName evidence="3">Peptide ABC transporter substrate-binding protein</fullName>
    </submittedName>
</protein>
<proteinExistence type="predicted"/>
<dbReference type="PIRSF" id="PIRSF002741">
    <property type="entry name" value="MppA"/>
    <property type="match status" value="1"/>
</dbReference>
<dbReference type="GO" id="GO:0042597">
    <property type="term" value="C:periplasmic space"/>
    <property type="evidence" value="ECO:0007669"/>
    <property type="project" value="UniProtKB-ARBA"/>
</dbReference>
<dbReference type="InterPro" id="IPR000914">
    <property type="entry name" value="SBP_5_dom"/>
</dbReference>
<dbReference type="Gene3D" id="3.90.76.10">
    <property type="entry name" value="Dipeptide-binding Protein, Domain 1"/>
    <property type="match status" value="1"/>
</dbReference>
<gene>
    <name evidence="3" type="ORF">Athai_22910</name>
</gene>
<dbReference type="SUPFAM" id="SSF53850">
    <property type="entry name" value="Periplasmic binding protein-like II"/>
    <property type="match status" value="1"/>
</dbReference>
<keyword evidence="4" id="KW-1185">Reference proteome</keyword>
<evidence type="ECO:0000256" key="1">
    <source>
        <dbReference type="SAM" id="SignalP"/>
    </source>
</evidence>
<name>A0A7R7HWE0_9ACTN</name>
<reference evidence="3 4" key="1">
    <citation type="submission" date="2020-08" db="EMBL/GenBank/DDBJ databases">
        <title>Whole genome shotgun sequence of Actinocatenispora thailandica NBRC 105041.</title>
        <authorList>
            <person name="Komaki H."/>
            <person name="Tamura T."/>
        </authorList>
    </citation>
    <scope>NUCLEOTIDE SEQUENCE [LARGE SCALE GENOMIC DNA]</scope>
    <source>
        <strain evidence="3 4">NBRC 105041</strain>
    </source>
</reference>
<dbReference type="EMBL" id="AP023355">
    <property type="protein sequence ID" value="BCJ34788.1"/>
    <property type="molecule type" value="Genomic_DNA"/>
</dbReference>
<feature type="domain" description="Solute-binding protein family 5" evidence="2">
    <location>
        <begin position="84"/>
        <end position="447"/>
    </location>
</feature>
<evidence type="ECO:0000259" key="2">
    <source>
        <dbReference type="Pfam" id="PF00496"/>
    </source>
</evidence>
<dbReference type="InterPro" id="IPR039424">
    <property type="entry name" value="SBP_5"/>
</dbReference>
<dbReference type="GO" id="GO:0015833">
    <property type="term" value="P:peptide transport"/>
    <property type="evidence" value="ECO:0007669"/>
    <property type="project" value="TreeGrafter"/>
</dbReference>
<dbReference type="GO" id="GO:0043190">
    <property type="term" value="C:ATP-binding cassette (ABC) transporter complex"/>
    <property type="evidence" value="ECO:0007669"/>
    <property type="project" value="InterPro"/>
</dbReference>
<dbReference type="AlphaFoldDB" id="A0A7R7HWE0"/>
<organism evidence="3 4">
    <name type="scientific">Actinocatenispora thailandica</name>
    <dbReference type="NCBI Taxonomy" id="227318"/>
    <lineage>
        <taxon>Bacteria</taxon>
        <taxon>Bacillati</taxon>
        <taxon>Actinomycetota</taxon>
        <taxon>Actinomycetes</taxon>
        <taxon>Micromonosporales</taxon>
        <taxon>Micromonosporaceae</taxon>
        <taxon>Actinocatenispora</taxon>
    </lineage>
</organism>
<dbReference type="Proteomes" id="UP000611640">
    <property type="component" value="Chromosome"/>
</dbReference>
<keyword evidence="1" id="KW-0732">Signal</keyword>
<dbReference type="InterPro" id="IPR030678">
    <property type="entry name" value="Peptide/Ni-bd"/>
</dbReference>
<sequence length="534" mass="58193">MRRRSFAALAATAVGAPAVGAALAGCAPSPRPGSRAAGATLTVATTTDVVNFNPLVGNSRTDYWITDLMYPRLLTIDDAGNKQPWLAVGHGYHDPRTGYYRIRDDVRWSDGKPVTAADVAFTVNAIKRDKPAGNTTFGQLTNVTRASAASDTEVLLHLSKPDQTVLREVGFWMNVVPAHVFGRVGNVATFANTGDWVGCGPYTLVSAAKGQAYTLERTEPYPWAPGGRPSLARVVFRVYPDINTEILALRSGEVDLIANTLPPAQVDVLRHTAGVSLRKVPGLGYAHLAYNMKHQPLDRLEVRQALAHAVDYAAIRRVVLQGQAVSTHSSPIAPVLTAYADPAMHEYRHDPAHARRLLRQAGYRQDRHGRFGLSLRMIYSLQDAVTAQWASMVASDAAKAGIAITLQGMDRNTYLAKTDAGDYDIYAGNFAIMDDPVTNMALTYLPGGAINYSKVDDPKLSRLITDAQVATPQKQRELVAEAARLVRDNVYDNVVYMQNFYVAHRTEWTGFVAKPSELLTVVDPASLARVRTRS</sequence>
<dbReference type="KEGG" id="atl:Athai_22910"/>
<dbReference type="PANTHER" id="PTHR30290">
    <property type="entry name" value="PERIPLASMIC BINDING COMPONENT OF ABC TRANSPORTER"/>
    <property type="match status" value="1"/>
</dbReference>
<dbReference type="Pfam" id="PF00496">
    <property type="entry name" value="SBP_bac_5"/>
    <property type="match status" value="1"/>
</dbReference>
<dbReference type="Gene3D" id="3.10.105.10">
    <property type="entry name" value="Dipeptide-binding Protein, Domain 3"/>
    <property type="match status" value="1"/>
</dbReference>
<dbReference type="RefSeq" id="WP_203961466.1">
    <property type="nucleotide sequence ID" value="NZ_AP023355.1"/>
</dbReference>
<accession>A0A7R7HWE0</accession>
<dbReference type="Gene3D" id="3.40.190.10">
    <property type="entry name" value="Periplasmic binding protein-like II"/>
    <property type="match status" value="1"/>
</dbReference>
<evidence type="ECO:0000313" key="3">
    <source>
        <dbReference type="EMBL" id="BCJ34788.1"/>
    </source>
</evidence>
<dbReference type="CDD" id="cd00995">
    <property type="entry name" value="PBP2_NikA_DppA_OppA_like"/>
    <property type="match status" value="1"/>
</dbReference>
<dbReference type="PROSITE" id="PS51257">
    <property type="entry name" value="PROKAR_LIPOPROTEIN"/>
    <property type="match status" value="1"/>
</dbReference>